<evidence type="ECO:0000313" key="1">
    <source>
        <dbReference type="EMBL" id="OGC68477.1"/>
    </source>
</evidence>
<proteinExistence type="predicted"/>
<gene>
    <name evidence="1" type="ORF">A2415_00035</name>
</gene>
<dbReference type="EMBL" id="MEWA01000043">
    <property type="protein sequence ID" value="OGC68477.1"/>
    <property type="molecule type" value="Genomic_DNA"/>
</dbReference>
<sequence length="109" mass="12332">MIKPYDLGDSLVEHTQRVEIDKLVRQAQKGLKQRLLEAQIEASGLKVALTTSRTRFNGLRAWFVCPICSGRKGVIYTKGQLVGCRTCLGLKYKKQRFKGMAELQSYPTI</sequence>
<dbReference type="Proteomes" id="UP000179113">
    <property type="component" value="Unassembled WGS sequence"/>
</dbReference>
<organism evidence="1 2">
    <name type="scientific">candidate division WWE3 bacterium RIFOXYC1_FULL_39_7</name>
    <dbReference type="NCBI Taxonomy" id="1802643"/>
    <lineage>
        <taxon>Bacteria</taxon>
        <taxon>Katanobacteria</taxon>
    </lineage>
</organism>
<comment type="caution">
    <text evidence="1">The sequence shown here is derived from an EMBL/GenBank/DDBJ whole genome shotgun (WGS) entry which is preliminary data.</text>
</comment>
<reference evidence="1 2" key="1">
    <citation type="journal article" date="2016" name="Nat. Commun.">
        <title>Thousands of microbial genomes shed light on interconnected biogeochemical processes in an aquifer system.</title>
        <authorList>
            <person name="Anantharaman K."/>
            <person name="Brown C.T."/>
            <person name="Hug L.A."/>
            <person name="Sharon I."/>
            <person name="Castelle C.J."/>
            <person name="Probst A.J."/>
            <person name="Thomas B.C."/>
            <person name="Singh A."/>
            <person name="Wilkins M.J."/>
            <person name="Karaoz U."/>
            <person name="Brodie E.L."/>
            <person name="Williams K.H."/>
            <person name="Hubbard S.S."/>
            <person name="Banfield J.F."/>
        </authorList>
    </citation>
    <scope>NUCLEOTIDE SEQUENCE [LARGE SCALE GENOMIC DNA]</scope>
</reference>
<name>A0A1F4WGA3_UNCKA</name>
<dbReference type="AlphaFoldDB" id="A0A1F4WGA3"/>
<protein>
    <submittedName>
        <fullName evidence="1">Uncharacterized protein</fullName>
    </submittedName>
</protein>
<accession>A0A1F4WGA3</accession>
<evidence type="ECO:0000313" key="2">
    <source>
        <dbReference type="Proteomes" id="UP000179113"/>
    </source>
</evidence>